<dbReference type="GeneID" id="36579102"/>
<dbReference type="GO" id="GO:0042273">
    <property type="term" value="P:ribosomal large subunit biogenesis"/>
    <property type="evidence" value="ECO:0007669"/>
    <property type="project" value="TreeGrafter"/>
</dbReference>
<proteinExistence type="predicted"/>
<evidence type="ECO:0000256" key="1">
    <source>
        <dbReference type="SAM" id="MobiDB-lite"/>
    </source>
</evidence>
<organism evidence="2 3">
    <name type="scientific">Hyaloscypha bicolor E</name>
    <dbReference type="NCBI Taxonomy" id="1095630"/>
    <lineage>
        <taxon>Eukaryota</taxon>
        <taxon>Fungi</taxon>
        <taxon>Dikarya</taxon>
        <taxon>Ascomycota</taxon>
        <taxon>Pezizomycotina</taxon>
        <taxon>Leotiomycetes</taxon>
        <taxon>Helotiales</taxon>
        <taxon>Hyaloscyphaceae</taxon>
        <taxon>Hyaloscypha</taxon>
        <taxon>Hyaloscypha bicolor</taxon>
    </lineage>
</organism>
<dbReference type="InterPro" id="IPR040025">
    <property type="entry name" value="Znf622/Rei1/Reh1"/>
</dbReference>
<gene>
    <name evidence="2" type="ORF">K444DRAFT_20393</name>
</gene>
<dbReference type="GO" id="GO:0030687">
    <property type="term" value="C:preribosome, large subunit precursor"/>
    <property type="evidence" value="ECO:0007669"/>
    <property type="project" value="TreeGrafter"/>
</dbReference>
<dbReference type="PANTHER" id="PTHR13182:SF8">
    <property type="entry name" value="CYTOPLASMIC 60S SUBUNIT BIOGENESIS FACTOR ZNF622"/>
    <property type="match status" value="1"/>
</dbReference>
<reference evidence="2 3" key="1">
    <citation type="submission" date="2016-04" db="EMBL/GenBank/DDBJ databases">
        <title>A degradative enzymes factory behind the ericoid mycorrhizal symbiosis.</title>
        <authorList>
            <consortium name="DOE Joint Genome Institute"/>
            <person name="Martino E."/>
            <person name="Morin E."/>
            <person name="Grelet G."/>
            <person name="Kuo A."/>
            <person name="Kohler A."/>
            <person name="Daghino S."/>
            <person name="Barry K."/>
            <person name="Choi C."/>
            <person name="Cichocki N."/>
            <person name="Clum A."/>
            <person name="Copeland A."/>
            <person name="Hainaut M."/>
            <person name="Haridas S."/>
            <person name="Labutti K."/>
            <person name="Lindquist E."/>
            <person name="Lipzen A."/>
            <person name="Khouja H.-R."/>
            <person name="Murat C."/>
            <person name="Ohm R."/>
            <person name="Olson A."/>
            <person name="Spatafora J."/>
            <person name="Veneault-Fourrey C."/>
            <person name="Henrissat B."/>
            <person name="Grigoriev I."/>
            <person name="Martin F."/>
            <person name="Perotto S."/>
        </authorList>
    </citation>
    <scope>NUCLEOTIDE SEQUENCE [LARGE SCALE GENOMIC DNA]</scope>
    <source>
        <strain evidence="2 3">E</strain>
    </source>
</reference>
<name>A0A2J6T4S3_9HELO</name>
<dbReference type="InParanoid" id="A0A2J6T4S3"/>
<sequence length="147" mass="16455">MLDATTNTAITGGAPSEQELNCTTCLAHFETKEMKRDHMRAAWHVYNLKRKIASLPPISLKIFETQVRTSESGSEDEKWGTSSKAPKHVLRSDQLESEAPEALASVSLLSSNDEEGFDGTQCLFRTHTMLLVEDMMRIISEDKPLKE</sequence>
<dbReference type="Proteomes" id="UP000235371">
    <property type="component" value="Unassembled WGS sequence"/>
</dbReference>
<evidence type="ECO:0008006" key="4">
    <source>
        <dbReference type="Google" id="ProtNLM"/>
    </source>
</evidence>
<accession>A0A2J6T4S3</accession>
<dbReference type="STRING" id="1095630.A0A2J6T4S3"/>
<dbReference type="OrthoDB" id="19329at2759"/>
<evidence type="ECO:0000313" key="2">
    <source>
        <dbReference type="EMBL" id="PMD58012.1"/>
    </source>
</evidence>
<feature type="region of interest" description="Disordered" evidence="1">
    <location>
        <begin position="66"/>
        <end position="97"/>
    </location>
</feature>
<protein>
    <recommendedName>
        <fullName evidence="4">C2H2-type domain-containing protein</fullName>
    </recommendedName>
</protein>
<dbReference type="RefSeq" id="XP_024734916.1">
    <property type="nucleotide sequence ID" value="XM_024871020.1"/>
</dbReference>
<dbReference type="EMBL" id="KZ613837">
    <property type="protein sequence ID" value="PMD58012.1"/>
    <property type="molecule type" value="Genomic_DNA"/>
</dbReference>
<evidence type="ECO:0000313" key="3">
    <source>
        <dbReference type="Proteomes" id="UP000235371"/>
    </source>
</evidence>
<dbReference type="PANTHER" id="PTHR13182">
    <property type="entry name" value="ZINC FINGER PROTEIN 622"/>
    <property type="match status" value="1"/>
</dbReference>
<keyword evidence="3" id="KW-1185">Reference proteome</keyword>
<dbReference type="AlphaFoldDB" id="A0A2J6T4S3"/>